<dbReference type="GeneID" id="112452280"/>
<dbReference type="AlphaFoldDB" id="A0A6J1PFJ2"/>
<dbReference type="RefSeq" id="XP_024868166.1">
    <property type="nucleotide sequence ID" value="XM_025012398.1"/>
</dbReference>
<accession>A0A6J1PFJ2</accession>
<evidence type="ECO:0000313" key="2">
    <source>
        <dbReference type="Proteomes" id="UP000504618"/>
    </source>
</evidence>
<name>A0A6J1PFJ2_9HYME</name>
<evidence type="ECO:0000256" key="1">
    <source>
        <dbReference type="SAM" id="MobiDB-lite"/>
    </source>
</evidence>
<sequence length="322" mass="36190">MVQHNQRRSAAEYYRLPSYSRSYSNVRIQPESSAQLPVYPHPGTRVHTDPTSHSSDEKLSGTMELSGMTNKIMIHNRRKRSDPASTESSKSKIVAHDNDVTAKSPLTDVKHPTTDPTIESLLESILSKHKPTDTNDKRVENHQTKNNFILSILGFLNSIISSANITLPEHKPTDTTVTVKVKRMENYPSIQELSKYNFILCVAPFRSSTISSRNITFPRDKPTDTNDERVENCQIEKNFILSIFTFLGSTISSTNITLSEHEPTDTNDKRVENCEIKYNFILCIAPFLNSTISSANIGFHQGTIHILPFLGSTLKGKITIGR</sequence>
<dbReference type="Proteomes" id="UP000504618">
    <property type="component" value="Unplaced"/>
</dbReference>
<protein>
    <submittedName>
        <fullName evidence="3">Uncharacterized protein LOC112452280</fullName>
    </submittedName>
</protein>
<gene>
    <name evidence="3" type="primary">LOC112452280</name>
</gene>
<evidence type="ECO:0000313" key="3">
    <source>
        <dbReference type="RefSeq" id="XP_024868166.1"/>
    </source>
</evidence>
<proteinExistence type="predicted"/>
<keyword evidence="2" id="KW-1185">Reference proteome</keyword>
<organism evidence="2 3">
    <name type="scientific">Temnothorax curvispinosus</name>
    <dbReference type="NCBI Taxonomy" id="300111"/>
    <lineage>
        <taxon>Eukaryota</taxon>
        <taxon>Metazoa</taxon>
        <taxon>Ecdysozoa</taxon>
        <taxon>Arthropoda</taxon>
        <taxon>Hexapoda</taxon>
        <taxon>Insecta</taxon>
        <taxon>Pterygota</taxon>
        <taxon>Neoptera</taxon>
        <taxon>Endopterygota</taxon>
        <taxon>Hymenoptera</taxon>
        <taxon>Apocrita</taxon>
        <taxon>Aculeata</taxon>
        <taxon>Formicoidea</taxon>
        <taxon>Formicidae</taxon>
        <taxon>Myrmicinae</taxon>
        <taxon>Temnothorax</taxon>
    </lineage>
</organism>
<feature type="region of interest" description="Disordered" evidence="1">
    <location>
        <begin position="32"/>
        <end position="97"/>
    </location>
</feature>
<feature type="compositionally biased region" description="Basic and acidic residues" evidence="1">
    <location>
        <begin position="46"/>
        <end position="59"/>
    </location>
</feature>
<dbReference type="OrthoDB" id="7555434at2759"/>
<reference evidence="3" key="1">
    <citation type="submission" date="2025-08" db="UniProtKB">
        <authorList>
            <consortium name="RefSeq"/>
        </authorList>
    </citation>
    <scope>IDENTIFICATION</scope>
    <source>
        <tissue evidence="3">Whole body</tissue>
    </source>
</reference>